<dbReference type="GeneID" id="28491089"/>
<dbReference type="NCBIfam" id="TIGR00797">
    <property type="entry name" value="matE"/>
    <property type="match status" value="1"/>
</dbReference>
<dbReference type="GO" id="GO:0042910">
    <property type="term" value="F:xenobiotic transmembrane transporter activity"/>
    <property type="evidence" value="ECO:0007669"/>
    <property type="project" value="InterPro"/>
</dbReference>
<dbReference type="KEGG" id="pyc:TQ32_04600"/>
<dbReference type="PATRIC" id="fig|1609559.3.peg.958"/>
<dbReference type="CDD" id="cd13142">
    <property type="entry name" value="MATE_like_12"/>
    <property type="match status" value="1"/>
</dbReference>
<evidence type="ECO:0000256" key="4">
    <source>
        <dbReference type="ARBA" id="ARBA00022692"/>
    </source>
</evidence>
<dbReference type="OrthoDB" id="214119at2157"/>
<feature type="transmembrane region" description="Helical" evidence="7">
    <location>
        <begin position="59"/>
        <end position="79"/>
    </location>
</feature>
<dbReference type="GO" id="GO:0005886">
    <property type="term" value="C:plasma membrane"/>
    <property type="evidence" value="ECO:0007669"/>
    <property type="project" value="UniProtKB-SubCell"/>
</dbReference>
<dbReference type="GO" id="GO:0015297">
    <property type="term" value="F:antiporter activity"/>
    <property type="evidence" value="ECO:0007669"/>
    <property type="project" value="InterPro"/>
</dbReference>
<dbReference type="RefSeq" id="WP_068321608.1">
    <property type="nucleotide sequence ID" value="NZ_CP010835.1"/>
</dbReference>
<dbReference type="PANTHER" id="PTHR43549:SF2">
    <property type="entry name" value="MULTIDRUG RESISTANCE PROTEIN NORM-RELATED"/>
    <property type="match status" value="1"/>
</dbReference>
<evidence type="ECO:0000256" key="5">
    <source>
        <dbReference type="ARBA" id="ARBA00022989"/>
    </source>
</evidence>
<feature type="transmembrane region" description="Helical" evidence="7">
    <location>
        <begin position="20"/>
        <end position="39"/>
    </location>
</feature>
<keyword evidence="3" id="KW-1003">Cell membrane</keyword>
<accession>A0A127B8Z7</accession>
<keyword evidence="5 7" id="KW-1133">Transmembrane helix</keyword>
<feature type="transmembrane region" description="Helical" evidence="7">
    <location>
        <begin position="360"/>
        <end position="382"/>
    </location>
</feature>
<dbReference type="Proteomes" id="UP000070587">
    <property type="component" value="Chromosome"/>
</dbReference>
<dbReference type="AlphaFoldDB" id="A0A127B8Z7"/>
<dbReference type="PANTHER" id="PTHR43549">
    <property type="entry name" value="MULTIDRUG RESISTANCE PROTEIN YPNP-RELATED"/>
    <property type="match status" value="1"/>
</dbReference>
<evidence type="ECO:0000256" key="1">
    <source>
        <dbReference type="ARBA" id="ARBA00004651"/>
    </source>
</evidence>
<protein>
    <submittedName>
        <fullName evidence="8">Multidrug transporter MatE</fullName>
    </submittedName>
</protein>
<dbReference type="InterPro" id="IPR002528">
    <property type="entry name" value="MATE_fam"/>
</dbReference>
<evidence type="ECO:0000313" key="8">
    <source>
        <dbReference type="EMBL" id="AMM53840.1"/>
    </source>
</evidence>
<feature type="transmembrane region" description="Helical" evidence="7">
    <location>
        <begin position="416"/>
        <end position="438"/>
    </location>
</feature>
<evidence type="ECO:0000313" key="9">
    <source>
        <dbReference type="Proteomes" id="UP000070587"/>
    </source>
</evidence>
<name>A0A127B8Z7_9EURY</name>
<dbReference type="InterPro" id="IPR052031">
    <property type="entry name" value="Membrane_Transporter-Flippase"/>
</dbReference>
<proteinExistence type="predicted"/>
<keyword evidence="6 7" id="KW-0472">Membrane</keyword>
<dbReference type="STRING" id="1609559.TQ32_04600"/>
<keyword evidence="4 7" id="KW-0812">Transmembrane</keyword>
<sequence length="449" mass="49194">MPTLQQAREEILHGSIEKTLLKLAFPLIINNLVQVMYNLADTFWLARLGKAELSAPGTVWPLLWFMTSLGAGFVTAGFAMVSQYVGAGEFKKAGKVAGSLYALLLFLSSILAIFGIVIAPHALKFVRVTPEVYPFALKYMIIVFAGIPIALTLYAFNFILRAVGDTRTPVIVNVFTIILNIVLDPIFIFPLGMGVLGAALATVVSEGIGSVIGGYLLFTGKVSIRITIEDMKPDFSLYWKTFKVGLPATIGDSANSFGFVLLTRIIYGYGTVAFATYTITNRLTNFMFAFADGISQAMGTMIGQNVGAEKYERAKTIAEKAMLINFLILSLGTIVFIAFREQIFGFFIRDPGILKESEKVVKYFAASFPFFGIFAAVTNVFASAGHTKKNLVLGTIRLWGLRIPLSYYLGKMLHDSAGVWIGMGLSNVISALIGLAWFMKGSWMRRIIE</sequence>
<feature type="transmembrane region" description="Helical" evidence="7">
    <location>
        <begin position="170"/>
        <end position="189"/>
    </location>
</feature>
<dbReference type="InterPro" id="IPR048279">
    <property type="entry name" value="MdtK-like"/>
</dbReference>
<dbReference type="PIRSF" id="PIRSF006603">
    <property type="entry name" value="DinF"/>
    <property type="match status" value="1"/>
</dbReference>
<evidence type="ECO:0000256" key="3">
    <source>
        <dbReference type="ARBA" id="ARBA00022475"/>
    </source>
</evidence>
<reference evidence="9" key="1">
    <citation type="submission" date="2015-02" db="EMBL/GenBank/DDBJ databases">
        <title>Pyrococcus kukulkanii sp. nov., a novel hyperthermophilic archaeon isolated from a deep-sea hydrothermal vent at the Guaymas Basin.</title>
        <authorList>
            <person name="Oger P.M."/>
            <person name="Callac N."/>
            <person name="Jebbar M."/>
            <person name="Godfroy A."/>
        </authorList>
    </citation>
    <scope>NUCLEOTIDE SEQUENCE [LARGE SCALE GENOMIC DNA]</scope>
    <source>
        <strain evidence="9">NCB100</strain>
    </source>
</reference>
<gene>
    <name evidence="8" type="ORF">TQ32_04600</name>
</gene>
<organism evidence="8 9">
    <name type="scientific">Pyrococcus kukulkanii</name>
    <dbReference type="NCBI Taxonomy" id="1609559"/>
    <lineage>
        <taxon>Archaea</taxon>
        <taxon>Methanobacteriati</taxon>
        <taxon>Methanobacteriota</taxon>
        <taxon>Thermococci</taxon>
        <taxon>Thermococcales</taxon>
        <taxon>Thermococcaceae</taxon>
        <taxon>Pyrococcus</taxon>
    </lineage>
</organism>
<keyword evidence="2" id="KW-0813">Transport</keyword>
<reference evidence="8 9" key="2">
    <citation type="journal article" date="2016" name="Int. J. Syst. Evol. Microbiol.">
        <title>Pyrococcus kukulkanii sp. nov., a hyperthermophilic, piezophilic archaeon isolated from a deep-sea hydrothermal vent.</title>
        <authorList>
            <person name="Callac N."/>
            <person name="Oger P."/>
            <person name="Lesongeur F."/>
            <person name="Rattray J.E."/>
            <person name="Vannier P."/>
            <person name="Michoud G."/>
            <person name="Beauverger M."/>
            <person name="Gayet N."/>
            <person name="Rouxel O."/>
            <person name="Jebbar M."/>
            <person name="Godfroy A."/>
        </authorList>
    </citation>
    <scope>NUCLEOTIDE SEQUENCE [LARGE SCALE GENOMIC DNA]</scope>
    <source>
        <strain evidence="8 9">NCB100</strain>
    </source>
</reference>
<dbReference type="Pfam" id="PF01554">
    <property type="entry name" value="MatE"/>
    <property type="match status" value="2"/>
</dbReference>
<comment type="subcellular location">
    <subcellularLocation>
        <location evidence="1">Cell membrane</location>
        <topology evidence="1">Multi-pass membrane protein</topology>
    </subcellularLocation>
</comment>
<evidence type="ECO:0000256" key="6">
    <source>
        <dbReference type="ARBA" id="ARBA00023136"/>
    </source>
</evidence>
<dbReference type="EMBL" id="CP010835">
    <property type="protein sequence ID" value="AMM53840.1"/>
    <property type="molecule type" value="Genomic_DNA"/>
</dbReference>
<feature type="transmembrane region" description="Helical" evidence="7">
    <location>
        <begin position="100"/>
        <end position="119"/>
    </location>
</feature>
<evidence type="ECO:0000256" key="2">
    <source>
        <dbReference type="ARBA" id="ARBA00022448"/>
    </source>
</evidence>
<feature type="transmembrane region" description="Helical" evidence="7">
    <location>
        <begin position="195"/>
        <end position="218"/>
    </location>
</feature>
<evidence type="ECO:0000256" key="7">
    <source>
        <dbReference type="SAM" id="Phobius"/>
    </source>
</evidence>
<feature type="transmembrane region" description="Helical" evidence="7">
    <location>
        <begin position="321"/>
        <end position="340"/>
    </location>
</feature>
<feature type="transmembrane region" description="Helical" evidence="7">
    <location>
        <begin position="139"/>
        <end position="158"/>
    </location>
</feature>